<feature type="transmembrane region" description="Helical" evidence="1">
    <location>
        <begin position="102"/>
        <end position="123"/>
    </location>
</feature>
<keyword evidence="1" id="KW-0472">Membrane</keyword>
<feature type="transmembrane region" description="Helical" evidence="1">
    <location>
        <begin position="6"/>
        <end position="24"/>
    </location>
</feature>
<feature type="transmembrane region" description="Helical" evidence="1">
    <location>
        <begin position="135"/>
        <end position="158"/>
    </location>
</feature>
<keyword evidence="1" id="KW-1133">Transmembrane helix</keyword>
<protein>
    <submittedName>
        <fullName evidence="2">Uncharacterized protein</fullName>
    </submittedName>
</protein>
<feature type="transmembrane region" description="Helical" evidence="1">
    <location>
        <begin position="36"/>
        <end position="58"/>
    </location>
</feature>
<evidence type="ECO:0000313" key="3">
    <source>
        <dbReference type="Proteomes" id="UP000715781"/>
    </source>
</evidence>
<feature type="transmembrane region" description="Helical" evidence="1">
    <location>
        <begin position="70"/>
        <end position="93"/>
    </location>
</feature>
<dbReference type="Proteomes" id="UP000715781">
    <property type="component" value="Unassembled WGS sequence"/>
</dbReference>
<reference evidence="2" key="1">
    <citation type="submission" date="2021-05" db="EMBL/GenBank/DDBJ databases">
        <authorList>
            <person name="Pietrasiak N."/>
            <person name="Ward R."/>
            <person name="Stajich J.E."/>
            <person name="Kurbessoian T."/>
        </authorList>
    </citation>
    <scope>NUCLEOTIDE SEQUENCE</scope>
    <source>
        <strain evidence="2">JT2-VF2</strain>
    </source>
</reference>
<name>A0A951Q7M2_9NOST</name>
<dbReference type="EMBL" id="JAHHHN010000058">
    <property type="protein sequence ID" value="MBW4566061.1"/>
    <property type="molecule type" value="Genomic_DNA"/>
</dbReference>
<dbReference type="AlphaFoldDB" id="A0A951Q7M2"/>
<sequence>MDGFIWAALLLWTTMIFVQDKILMARLGLEWGWWTLANSFALLVGLFVASIVAFSVLFSFQLDLLKTRDLALIFGIFAILLGASIALIQSIVLKRQRVPKSVVWSSINIIVAIVAYILLASFNSTALWKGDWKPIIVSVFVGAIIGAATAIATDLYCLRVQRLAHQQDEDSTDWEEDEE</sequence>
<keyword evidence="1" id="KW-0812">Transmembrane</keyword>
<organism evidence="2 3">
    <name type="scientific">Mojavia pulchra JT2-VF2</name>
    <dbReference type="NCBI Taxonomy" id="287848"/>
    <lineage>
        <taxon>Bacteria</taxon>
        <taxon>Bacillati</taxon>
        <taxon>Cyanobacteriota</taxon>
        <taxon>Cyanophyceae</taxon>
        <taxon>Nostocales</taxon>
        <taxon>Nostocaceae</taxon>
    </lineage>
</organism>
<reference evidence="2" key="2">
    <citation type="journal article" date="2022" name="Microbiol. Resour. Announc.">
        <title>Metagenome Sequencing to Explore Phylogenomics of Terrestrial Cyanobacteria.</title>
        <authorList>
            <person name="Ward R.D."/>
            <person name="Stajich J.E."/>
            <person name="Johansen J.R."/>
            <person name="Huntemann M."/>
            <person name="Clum A."/>
            <person name="Foster B."/>
            <person name="Foster B."/>
            <person name="Roux S."/>
            <person name="Palaniappan K."/>
            <person name="Varghese N."/>
            <person name="Mukherjee S."/>
            <person name="Reddy T.B.K."/>
            <person name="Daum C."/>
            <person name="Copeland A."/>
            <person name="Chen I.A."/>
            <person name="Ivanova N.N."/>
            <person name="Kyrpides N.C."/>
            <person name="Shapiro N."/>
            <person name="Eloe-Fadrosh E.A."/>
            <person name="Pietrasiak N."/>
        </authorList>
    </citation>
    <scope>NUCLEOTIDE SEQUENCE</scope>
    <source>
        <strain evidence="2">JT2-VF2</strain>
    </source>
</reference>
<comment type="caution">
    <text evidence="2">The sequence shown here is derived from an EMBL/GenBank/DDBJ whole genome shotgun (WGS) entry which is preliminary data.</text>
</comment>
<gene>
    <name evidence="2" type="ORF">KME32_34305</name>
</gene>
<evidence type="ECO:0000313" key="2">
    <source>
        <dbReference type="EMBL" id="MBW4566061.1"/>
    </source>
</evidence>
<evidence type="ECO:0000256" key="1">
    <source>
        <dbReference type="SAM" id="Phobius"/>
    </source>
</evidence>
<proteinExistence type="predicted"/>
<accession>A0A951Q7M2</accession>